<sequence>MNPLSRSMRMVRLAQHQVALQEAVCLWDEVLRLQETARSSTCNLQVQGEADADASLNKRKIILTRTLARTTYRHLANITWRSVKRYLMRILQKLSQNNLLVTLPSIIPLRQKVNKSYLTRHKTRRLSKQMILPIEQRVSQESGRQIQTNGEKT</sequence>
<evidence type="ECO:0000313" key="2">
    <source>
        <dbReference type="Proteomes" id="UP001283361"/>
    </source>
</evidence>
<evidence type="ECO:0000313" key="1">
    <source>
        <dbReference type="EMBL" id="KAK3750253.1"/>
    </source>
</evidence>
<gene>
    <name evidence="1" type="ORF">RRG08_041282</name>
</gene>
<dbReference type="EMBL" id="JAWDGP010005893">
    <property type="protein sequence ID" value="KAK3750253.1"/>
    <property type="molecule type" value="Genomic_DNA"/>
</dbReference>
<accession>A0AAE1D0W7</accession>
<name>A0AAE1D0W7_9GAST</name>
<comment type="caution">
    <text evidence="1">The sequence shown here is derived from an EMBL/GenBank/DDBJ whole genome shotgun (WGS) entry which is preliminary data.</text>
</comment>
<dbReference type="AlphaFoldDB" id="A0AAE1D0W7"/>
<reference evidence="1" key="1">
    <citation type="journal article" date="2023" name="G3 (Bethesda)">
        <title>A reference genome for the long-term kleptoplast-retaining sea slug Elysia crispata morphotype clarki.</title>
        <authorList>
            <person name="Eastman K.E."/>
            <person name="Pendleton A.L."/>
            <person name="Shaikh M.A."/>
            <person name="Suttiyut T."/>
            <person name="Ogas R."/>
            <person name="Tomko P."/>
            <person name="Gavelis G."/>
            <person name="Widhalm J.R."/>
            <person name="Wisecaver J.H."/>
        </authorList>
    </citation>
    <scope>NUCLEOTIDE SEQUENCE</scope>
    <source>
        <strain evidence="1">ECLA1</strain>
    </source>
</reference>
<organism evidence="1 2">
    <name type="scientific">Elysia crispata</name>
    <name type="common">lettuce slug</name>
    <dbReference type="NCBI Taxonomy" id="231223"/>
    <lineage>
        <taxon>Eukaryota</taxon>
        <taxon>Metazoa</taxon>
        <taxon>Spiralia</taxon>
        <taxon>Lophotrochozoa</taxon>
        <taxon>Mollusca</taxon>
        <taxon>Gastropoda</taxon>
        <taxon>Heterobranchia</taxon>
        <taxon>Euthyneura</taxon>
        <taxon>Panpulmonata</taxon>
        <taxon>Sacoglossa</taxon>
        <taxon>Placobranchoidea</taxon>
        <taxon>Plakobranchidae</taxon>
        <taxon>Elysia</taxon>
    </lineage>
</organism>
<proteinExistence type="predicted"/>
<keyword evidence="2" id="KW-1185">Reference proteome</keyword>
<protein>
    <submittedName>
        <fullName evidence="1">Uncharacterized protein</fullName>
    </submittedName>
</protein>
<dbReference type="Proteomes" id="UP001283361">
    <property type="component" value="Unassembled WGS sequence"/>
</dbReference>